<evidence type="ECO:0000313" key="2">
    <source>
        <dbReference type="Proteomes" id="UP000298179"/>
    </source>
</evidence>
<dbReference type="Pfam" id="PF05488">
    <property type="entry name" value="PAAR_motif"/>
    <property type="match status" value="1"/>
</dbReference>
<protein>
    <submittedName>
        <fullName evidence="1">PAAR domain-containing protein</fullName>
    </submittedName>
</protein>
<organism evidence="1 2">
    <name type="scientific">Jiella endophytica</name>
    <dbReference type="NCBI Taxonomy" id="2558362"/>
    <lineage>
        <taxon>Bacteria</taxon>
        <taxon>Pseudomonadati</taxon>
        <taxon>Pseudomonadota</taxon>
        <taxon>Alphaproteobacteria</taxon>
        <taxon>Hyphomicrobiales</taxon>
        <taxon>Aurantimonadaceae</taxon>
        <taxon>Jiella</taxon>
    </lineage>
</organism>
<name>A0A4Y8RG59_9HYPH</name>
<reference evidence="1 2" key="1">
    <citation type="submission" date="2019-03" db="EMBL/GenBank/DDBJ databases">
        <title>Jiella endophytica sp. nov., a novel endophytic bacterium isolated from root of Ficus microcarpa Linn. f.</title>
        <authorList>
            <person name="Tuo L."/>
        </authorList>
    </citation>
    <scope>NUCLEOTIDE SEQUENCE [LARGE SCALE GENOMIC DNA]</scope>
    <source>
        <strain evidence="1 2">CBS5Q-3</strain>
    </source>
</reference>
<keyword evidence="2" id="KW-1185">Reference proteome</keyword>
<dbReference type="Gene3D" id="2.60.200.60">
    <property type="match status" value="1"/>
</dbReference>
<dbReference type="EMBL" id="SOZD01000005">
    <property type="protein sequence ID" value="TFF20818.1"/>
    <property type="molecule type" value="Genomic_DNA"/>
</dbReference>
<evidence type="ECO:0000313" key="1">
    <source>
        <dbReference type="EMBL" id="TFF20818.1"/>
    </source>
</evidence>
<dbReference type="CDD" id="cd14744">
    <property type="entry name" value="PAAR_CT_2"/>
    <property type="match status" value="1"/>
</dbReference>
<comment type="caution">
    <text evidence="1">The sequence shown here is derived from an EMBL/GenBank/DDBJ whole genome shotgun (WGS) entry which is preliminary data.</text>
</comment>
<dbReference type="Proteomes" id="UP000298179">
    <property type="component" value="Unassembled WGS sequence"/>
</dbReference>
<dbReference type="InterPro" id="IPR008727">
    <property type="entry name" value="PAAR_motif"/>
</dbReference>
<sequence>MPTPAATLGDGATHPGSITTSCERHYANNGRLIARKGDMFSCLWHGPNPIVGNVSPKVHFEGPEAARDGSVCACGAVIIASATSPEV</sequence>
<proteinExistence type="predicted"/>
<accession>A0A4Y8RG59</accession>
<dbReference type="AlphaFoldDB" id="A0A4Y8RG59"/>
<dbReference type="RefSeq" id="WP_134763293.1">
    <property type="nucleotide sequence ID" value="NZ_SOZD01000005.1"/>
</dbReference>
<gene>
    <name evidence="1" type="ORF">E3C22_18190</name>
</gene>
<dbReference type="OrthoDB" id="197187at2"/>